<organism evidence="2 3">
    <name type="scientific">Haemaphysalis longicornis</name>
    <name type="common">Bush tick</name>
    <dbReference type="NCBI Taxonomy" id="44386"/>
    <lineage>
        <taxon>Eukaryota</taxon>
        <taxon>Metazoa</taxon>
        <taxon>Ecdysozoa</taxon>
        <taxon>Arthropoda</taxon>
        <taxon>Chelicerata</taxon>
        <taxon>Arachnida</taxon>
        <taxon>Acari</taxon>
        <taxon>Parasitiformes</taxon>
        <taxon>Ixodida</taxon>
        <taxon>Ixodoidea</taxon>
        <taxon>Ixodidae</taxon>
        <taxon>Haemaphysalinae</taxon>
        <taxon>Haemaphysalis</taxon>
    </lineage>
</organism>
<dbReference type="EMBL" id="JABSTR010000008">
    <property type="protein sequence ID" value="KAH9378417.1"/>
    <property type="molecule type" value="Genomic_DNA"/>
</dbReference>
<accession>A0A9J6GU84</accession>
<feature type="region of interest" description="Disordered" evidence="1">
    <location>
        <begin position="1"/>
        <end position="47"/>
    </location>
</feature>
<proteinExistence type="predicted"/>
<dbReference type="VEuPathDB" id="VectorBase:HLOH_065263"/>
<comment type="caution">
    <text evidence="2">The sequence shown here is derived from an EMBL/GenBank/DDBJ whole genome shotgun (WGS) entry which is preliminary data.</text>
</comment>
<reference evidence="2 3" key="1">
    <citation type="journal article" date="2020" name="Cell">
        <title>Large-Scale Comparative Analyses of Tick Genomes Elucidate Their Genetic Diversity and Vector Capacities.</title>
        <authorList>
            <consortium name="Tick Genome and Microbiome Consortium (TIGMIC)"/>
            <person name="Jia N."/>
            <person name="Wang J."/>
            <person name="Shi W."/>
            <person name="Du L."/>
            <person name="Sun Y."/>
            <person name="Zhan W."/>
            <person name="Jiang J.F."/>
            <person name="Wang Q."/>
            <person name="Zhang B."/>
            <person name="Ji P."/>
            <person name="Bell-Sakyi L."/>
            <person name="Cui X.M."/>
            <person name="Yuan T.T."/>
            <person name="Jiang B.G."/>
            <person name="Yang W.F."/>
            <person name="Lam T.T."/>
            <person name="Chang Q.C."/>
            <person name="Ding S.J."/>
            <person name="Wang X.J."/>
            <person name="Zhu J.G."/>
            <person name="Ruan X.D."/>
            <person name="Zhao L."/>
            <person name="Wei J.T."/>
            <person name="Ye R.Z."/>
            <person name="Que T.C."/>
            <person name="Du C.H."/>
            <person name="Zhou Y.H."/>
            <person name="Cheng J.X."/>
            <person name="Dai P.F."/>
            <person name="Guo W.B."/>
            <person name="Han X.H."/>
            <person name="Huang E.J."/>
            <person name="Li L.F."/>
            <person name="Wei W."/>
            <person name="Gao Y.C."/>
            <person name="Liu J.Z."/>
            <person name="Shao H.Z."/>
            <person name="Wang X."/>
            <person name="Wang C.C."/>
            <person name="Yang T.C."/>
            <person name="Huo Q.B."/>
            <person name="Li W."/>
            <person name="Chen H.Y."/>
            <person name="Chen S.E."/>
            <person name="Zhou L.G."/>
            <person name="Ni X.B."/>
            <person name="Tian J.H."/>
            <person name="Sheng Y."/>
            <person name="Liu T."/>
            <person name="Pan Y.S."/>
            <person name="Xia L.Y."/>
            <person name="Li J."/>
            <person name="Zhao F."/>
            <person name="Cao W.C."/>
        </authorList>
    </citation>
    <scope>NUCLEOTIDE SEQUENCE [LARGE SCALE GENOMIC DNA]</scope>
    <source>
        <strain evidence="2">HaeL-2018</strain>
    </source>
</reference>
<protein>
    <submittedName>
        <fullName evidence="2">Uncharacterized protein</fullName>
    </submittedName>
</protein>
<feature type="compositionally biased region" description="Polar residues" evidence="1">
    <location>
        <begin position="29"/>
        <end position="46"/>
    </location>
</feature>
<gene>
    <name evidence="2" type="ORF">HPB48_008454</name>
</gene>
<name>A0A9J6GU84_HAELO</name>
<evidence type="ECO:0000256" key="1">
    <source>
        <dbReference type="SAM" id="MobiDB-lite"/>
    </source>
</evidence>
<keyword evidence="3" id="KW-1185">Reference proteome</keyword>
<sequence length="85" mass="9475">MREATKKSWRCQTCRVGRSRSGSKDKSKPQNPQSSKDADFTQVTHGTKTDAVPSDITAILLDIQMKLSSLLELKLLLKILNSQSK</sequence>
<evidence type="ECO:0000313" key="3">
    <source>
        <dbReference type="Proteomes" id="UP000821853"/>
    </source>
</evidence>
<dbReference type="Proteomes" id="UP000821853">
    <property type="component" value="Unassembled WGS sequence"/>
</dbReference>
<dbReference type="AlphaFoldDB" id="A0A9J6GU84"/>
<evidence type="ECO:0000313" key="2">
    <source>
        <dbReference type="EMBL" id="KAH9378417.1"/>
    </source>
</evidence>